<name>A0A9N8YLQ0_9GLOM</name>
<dbReference type="Pfam" id="PF15072">
    <property type="entry name" value="HROB"/>
    <property type="match status" value="1"/>
</dbReference>
<feature type="region of interest" description="Disordered" evidence="1">
    <location>
        <begin position="1"/>
        <end position="66"/>
    </location>
</feature>
<dbReference type="EMBL" id="CAJVPK010000003">
    <property type="protein sequence ID" value="CAG8432765.1"/>
    <property type="molecule type" value="Genomic_DNA"/>
</dbReference>
<gene>
    <name evidence="3" type="ORF">DEBURN_LOCUS93</name>
</gene>
<proteinExistence type="predicted"/>
<reference evidence="3" key="1">
    <citation type="submission" date="2021-06" db="EMBL/GenBank/DDBJ databases">
        <authorList>
            <person name="Kallberg Y."/>
            <person name="Tangrot J."/>
            <person name="Rosling A."/>
        </authorList>
    </citation>
    <scope>NUCLEOTIDE SEQUENCE</scope>
    <source>
        <strain evidence="3">AZ414A</strain>
    </source>
</reference>
<comment type="caution">
    <text evidence="3">The sequence shown here is derived from an EMBL/GenBank/DDBJ whole genome shotgun (WGS) entry which is preliminary data.</text>
</comment>
<dbReference type="AlphaFoldDB" id="A0A9N8YLQ0"/>
<organism evidence="3 4">
    <name type="scientific">Diversispora eburnea</name>
    <dbReference type="NCBI Taxonomy" id="1213867"/>
    <lineage>
        <taxon>Eukaryota</taxon>
        <taxon>Fungi</taxon>
        <taxon>Fungi incertae sedis</taxon>
        <taxon>Mucoromycota</taxon>
        <taxon>Glomeromycotina</taxon>
        <taxon>Glomeromycetes</taxon>
        <taxon>Diversisporales</taxon>
        <taxon>Diversisporaceae</taxon>
        <taxon>Diversispora</taxon>
    </lineage>
</organism>
<dbReference type="OrthoDB" id="2426998at2759"/>
<feature type="compositionally biased region" description="Low complexity" evidence="1">
    <location>
        <begin position="17"/>
        <end position="27"/>
    </location>
</feature>
<evidence type="ECO:0000259" key="2">
    <source>
        <dbReference type="Pfam" id="PF15072"/>
    </source>
</evidence>
<dbReference type="GO" id="GO:0000725">
    <property type="term" value="P:recombinational repair"/>
    <property type="evidence" value="ECO:0007669"/>
    <property type="project" value="InterPro"/>
</dbReference>
<accession>A0A9N8YLQ0</accession>
<feature type="compositionally biased region" description="Basic residues" evidence="1">
    <location>
        <begin position="28"/>
        <end position="41"/>
    </location>
</feature>
<evidence type="ECO:0000313" key="3">
    <source>
        <dbReference type="EMBL" id="CAG8432765.1"/>
    </source>
</evidence>
<dbReference type="Proteomes" id="UP000789706">
    <property type="component" value="Unassembled WGS sequence"/>
</dbReference>
<dbReference type="InterPro" id="IPR058570">
    <property type="entry name" value="HROB_OB"/>
</dbReference>
<evidence type="ECO:0000256" key="1">
    <source>
        <dbReference type="SAM" id="MobiDB-lite"/>
    </source>
</evidence>
<feature type="compositionally biased region" description="Low complexity" evidence="1">
    <location>
        <begin position="42"/>
        <end position="56"/>
    </location>
</feature>
<feature type="domain" description="Homologous recombination OB-fold protein OB-fold" evidence="2">
    <location>
        <begin position="311"/>
        <end position="380"/>
    </location>
</feature>
<sequence length="472" mass="54359">MNEDDLGFLPPMHFRPKNPLSLPPSRRSLSKKSKYSNKSRSSKSYNKSKSNPSSSNQVDGDNNERKNSLGQFQRLMNGFMFGRKSVNSTSSSLMPQMQSYVEETILGEEKSQFSRLGSFQRSLNSSQLGIKSIEPTSDDVSNNVLVQTERRPIEDCQFVCEKTKSVKRQRTLEKDQINVDYPNETNEVVSRKQQSFSTTRHTTTMRSLRPSIMRYVMERNTLRRIRPEINKREIINKVPGPIEFLPSMDPIQIRTCEQDRATLNNVMEIYQNQKSLDNKSPELFKSSNISEEEWISILDTIFLYYRERISVTIGKIVKFDLDKRIITIADCTGEIQVIFHEKVHQVYSQQLQIGTIIVLQNLAFLRVGGNNYLNVTLDNVHWMSGKIVDRNYEIDSNTKVLSYQDDNEIIERVQLNDNINVNIHNVTTITSEITSSKAASIEEKNFSCVFSNMGDHGDLSWMLDDLDELCKN</sequence>
<protein>
    <submittedName>
        <fullName evidence="3">498_t:CDS:1</fullName>
    </submittedName>
</protein>
<evidence type="ECO:0000313" key="4">
    <source>
        <dbReference type="Proteomes" id="UP000789706"/>
    </source>
</evidence>
<keyword evidence="4" id="KW-1185">Reference proteome</keyword>